<dbReference type="SUPFAM" id="SSF52540">
    <property type="entry name" value="P-loop containing nucleoside triphosphate hydrolases"/>
    <property type="match status" value="1"/>
</dbReference>
<dbReference type="CDD" id="cd19481">
    <property type="entry name" value="RecA-like_protease"/>
    <property type="match status" value="1"/>
</dbReference>
<dbReference type="PANTHER" id="PTHR23073">
    <property type="entry name" value="26S PROTEASOME REGULATORY SUBUNIT"/>
    <property type="match status" value="1"/>
</dbReference>
<dbReference type="Gene3D" id="3.40.50.300">
    <property type="entry name" value="P-loop containing nucleotide triphosphate hydrolases"/>
    <property type="match status" value="1"/>
</dbReference>
<evidence type="ECO:0000313" key="6">
    <source>
        <dbReference type="Proteomes" id="UP000005289"/>
    </source>
</evidence>
<keyword evidence="3" id="KW-0067">ATP-binding</keyword>
<dbReference type="InterPro" id="IPR027417">
    <property type="entry name" value="P-loop_NTPase"/>
</dbReference>
<gene>
    <name evidence="5" type="ORF">THITH_03165</name>
</gene>
<dbReference type="Pfam" id="PF00004">
    <property type="entry name" value="AAA"/>
    <property type="match status" value="1"/>
</dbReference>
<dbReference type="HOGENOM" id="CLU_016564_1_1_6"/>
<dbReference type="InterPro" id="IPR003593">
    <property type="entry name" value="AAA+_ATPase"/>
</dbReference>
<evidence type="ECO:0000256" key="2">
    <source>
        <dbReference type="ARBA" id="ARBA00022741"/>
    </source>
</evidence>
<dbReference type="AlphaFoldDB" id="W0DKM1"/>
<evidence type="ECO:0000256" key="3">
    <source>
        <dbReference type="ARBA" id="ARBA00022840"/>
    </source>
</evidence>
<dbReference type="EMBL" id="CP007029">
    <property type="protein sequence ID" value="AHE97435.1"/>
    <property type="molecule type" value="Genomic_DNA"/>
</dbReference>
<organism evidence="5 6">
    <name type="scientific">Thioalkalivibrio paradoxus ARh 1</name>
    <dbReference type="NCBI Taxonomy" id="713585"/>
    <lineage>
        <taxon>Bacteria</taxon>
        <taxon>Pseudomonadati</taxon>
        <taxon>Pseudomonadota</taxon>
        <taxon>Gammaproteobacteria</taxon>
        <taxon>Chromatiales</taxon>
        <taxon>Ectothiorhodospiraceae</taxon>
        <taxon>Thioalkalivibrio</taxon>
    </lineage>
</organism>
<feature type="domain" description="AAA+ ATPase" evidence="4">
    <location>
        <begin position="434"/>
        <end position="566"/>
    </location>
</feature>
<dbReference type="OrthoDB" id="9809379at2"/>
<keyword evidence="6" id="KW-1185">Reference proteome</keyword>
<dbReference type="InterPro" id="IPR003959">
    <property type="entry name" value="ATPase_AAA_core"/>
</dbReference>
<sequence>MSRPVESLPRPQAPEALRTLLRAGLAEFIARSLGPDEPLSALVLDERSDLGARLPWAVQRDLALRAWPPRHGALARLVEEFGLDLPQGFLLALAGESEASHPVTLAVAELQAPGDSARPTVHLAVALLRALFGAEVIDVPKLCAGPLLRYQVLELEGDGPLPLQQLRISPALWSVLTESAVDWPQGRMLTTERAPLLASAAREQAARLAAVIRGGAATGLVLRGAPGSGRSQLAALIGAELGRRPLQIADTLWLEQPAFRLASRVAGWLPVLSPRVGPGEAWQGRVEPGVPLVVLLGRDGTVEGEGWLELELPLPTLAERRRFWRECLPSGLADECAGALLSGPAIARVAASAKLQAAQAGIEVGPEHLLRARRELGAASLRLLAQPLESTVGKDALVVPEAVQSALEALIARVHQREAVWKGLGQTLAATRTPGVRALFVGESGTGKTLAASYVATALAAPLYRVDLAAVMNKYIGESEKNLAALLDQAAACDAALLFDEADALFGRRSDGKDTGERYANMLTNFLLSRIETHPGLVILTSNSRERIDGAFNRRLDAVIEFPLPRFAERLALWHSHFGARAPDADVCRHLASHCDLAGGQIRNVVLHAAVATTAQGPIPVPALLAALRKEYDKLGRGLPARLERLGA</sequence>
<name>W0DKM1_9GAMM</name>
<evidence type="ECO:0000256" key="1">
    <source>
        <dbReference type="ARBA" id="ARBA00006914"/>
    </source>
</evidence>
<proteinExistence type="inferred from homology"/>
<dbReference type="STRING" id="713585.THITH_03165"/>
<dbReference type="SMART" id="SM00382">
    <property type="entry name" value="AAA"/>
    <property type="match status" value="1"/>
</dbReference>
<keyword evidence="2" id="KW-0547">Nucleotide-binding</keyword>
<comment type="similarity">
    <text evidence="1">Belongs to the AAA ATPase family.</text>
</comment>
<dbReference type="GO" id="GO:0005524">
    <property type="term" value="F:ATP binding"/>
    <property type="evidence" value="ECO:0007669"/>
    <property type="project" value="UniProtKB-KW"/>
</dbReference>
<accession>W0DKM1</accession>
<protein>
    <submittedName>
        <fullName evidence="5">ATPase AAA</fullName>
    </submittedName>
</protein>
<dbReference type="RefSeq" id="WP_006745964.1">
    <property type="nucleotide sequence ID" value="NZ_CP007029.1"/>
</dbReference>
<dbReference type="InterPro" id="IPR050221">
    <property type="entry name" value="26S_Proteasome_ATPase"/>
</dbReference>
<dbReference type="Proteomes" id="UP000005289">
    <property type="component" value="Chromosome"/>
</dbReference>
<evidence type="ECO:0000259" key="4">
    <source>
        <dbReference type="SMART" id="SM00382"/>
    </source>
</evidence>
<reference evidence="5 6" key="1">
    <citation type="submission" date="2013-12" db="EMBL/GenBank/DDBJ databases">
        <authorList>
            <consortium name="DOE Joint Genome Institute"/>
            <person name="Muyzer G."/>
            <person name="Huntemann M."/>
            <person name="Han J."/>
            <person name="Chen A."/>
            <person name="Kyrpides N."/>
            <person name="Mavromatis K."/>
            <person name="Markowitz V."/>
            <person name="Palaniappan K."/>
            <person name="Ivanova N."/>
            <person name="Schaumberg A."/>
            <person name="Pati A."/>
            <person name="Liolios K."/>
            <person name="Nordberg H.P."/>
            <person name="Cantor M.N."/>
            <person name="Hua S.X."/>
            <person name="Woyke T."/>
        </authorList>
    </citation>
    <scope>NUCLEOTIDE SEQUENCE [LARGE SCALE GENOMIC DNA]</scope>
    <source>
        <strain evidence="5 6">ARh 1</strain>
    </source>
</reference>
<dbReference type="KEGG" id="tti:THITH_03165"/>
<evidence type="ECO:0000313" key="5">
    <source>
        <dbReference type="EMBL" id="AHE97435.1"/>
    </source>
</evidence>
<dbReference type="GO" id="GO:0016887">
    <property type="term" value="F:ATP hydrolysis activity"/>
    <property type="evidence" value="ECO:0007669"/>
    <property type="project" value="InterPro"/>
</dbReference>